<evidence type="ECO:0000256" key="1">
    <source>
        <dbReference type="SAM" id="Phobius"/>
    </source>
</evidence>
<dbReference type="GO" id="GO:0016747">
    <property type="term" value="F:acyltransferase activity, transferring groups other than amino-acyl groups"/>
    <property type="evidence" value="ECO:0007669"/>
    <property type="project" value="InterPro"/>
</dbReference>
<feature type="transmembrane region" description="Helical" evidence="1">
    <location>
        <begin position="265"/>
        <end position="286"/>
    </location>
</feature>
<feature type="transmembrane region" description="Helical" evidence="1">
    <location>
        <begin position="130"/>
        <end position="147"/>
    </location>
</feature>
<feature type="transmembrane region" description="Helical" evidence="1">
    <location>
        <begin position="205"/>
        <end position="226"/>
    </location>
</feature>
<sequence length="327" mass="37516">MLSTIHALRGIASIMVFFAHYRTIDVLASSSNNFFSMGAYGVDFFFVISGFVVCLMIDNLKKEYPDHKFKVRFLFSRFIRVIVPLWAAIFLQYLVVGDYSGLDNLVKSVFLIPSQNSYYNDLVVYYLEPQWSLVFEVLFYTTLTLFISTSRTFLYSGLILLSLCIPSLLGFDLYLSNPIIIEFIFGIYSYKLFRDGFIRESYIKTKYLYAAVVCFLSFSFLLKGQAGDIDSILRVLTVGIACFVIITLSSVNVELNQNIAANNLLMFLGNISYSLYLTHMIGFRLFTIHFDGYGIITLFTLISVITLLFYIVIDKTCHNFSKKIIKR</sequence>
<organism evidence="3 4">
    <name type="scientific">Photobacterium chitinilyticum</name>
    <dbReference type="NCBI Taxonomy" id="2485123"/>
    <lineage>
        <taxon>Bacteria</taxon>
        <taxon>Pseudomonadati</taxon>
        <taxon>Pseudomonadota</taxon>
        <taxon>Gammaproteobacteria</taxon>
        <taxon>Vibrionales</taxon>
        <taxon>Vibrionaceae</taxon>
        <taxon>Photobacterium</taxon>
    </lineage>
</organism>
<reference evidence="3 4" key="1">
    <citation type="submission" date="2018-11" db="EMBL/GenBank/DDBJ databases">
        <title>Photobacterium sp. BEI247 sp. nov., a marine bacterium isolated from Yongle Blue Hole in the South China Sea.</title>
        <authorList>
            <person name="Wang X."/>
        </authorList>
    </citation>
    <scope>NUCLEOTIDE SEQUENCE [LARGE SCALE GENOMIC DNA]</scope>
    <source>
        <strain evidence="4">BEI247</strain>
    </source>
</reference>
<comment type="caution">
    <text evidence="3">The sequence shown here is derived from an EMBL/GenBank/DDBJ whole genome shotgun (WGS) entry which is preliminary data.</text>
</comment>
<keyword evidence="1" id="KW-0472">Membrane</keyword>
<keyword evidence="1" id="KW-0812">Transmembrane</keyword>
<dbReference type="EMBL" id="RJLM01000001">
    <property type="protein sequence ID" value="RWX56589.1"/>
    <property type="molecule type" value="Genomic_DNA"/>
</dbReference>
<feature type="transmembrane region" description="Helical" evidence="1">
    <location>
        <begin position="36"/>
        <end position="57"/>
    </location>
</feature>
<dbReference type="Proteomes" id="UP000287563">
    <property type="component" value="Unassembled WGS sequence"/>
</dbReference>
<gene>
    <name evidence="3" type="ORF">EDI28_00605</name>
</gene>
<feature type="transmembrane region" description="Helical" evidence="1">
    <location>
        <begin position="78"/>
        <end position="96"/>
    </location>
</feature>
<dbReference type="GO" id="GO:0000271">
    <property type="term" value="P:polysaccharide biosynthetic process"/>
    <property type="evidence" value="ECO:0007669"/>
    <property type="project" value="TreeGrafter"/>
</dbReference>
<proteinExistence type="predicted"/>
<evidence type="ECO:0000313" key="4">
    <source>
        <dbReference type="Proteomes" id="UP000287563"/>
    </source>
</evidence>
<dbReference type="InterPro" id="IPR050879">
    <property type="entry name" value="Acyltransferase_3"/>
</dbReference>
<keyword evidence="3" id="KW-0012">Acyltransferase</keyword>
<name>A0A444JU43_9GAMM</name>
<dbReference type="RefSeq" id="WP_128781912.1">
    <property type="nucleotide sequence ID" value="NZ_RJLM01000001.1"/>
</dbReference>
<feature type="transmembrane region" description="Helical" evidence="1">
    <location>
        <begin position="175"/>
        <end position="193"/>
    </location>
</feature>
<feature type="transmembrane region" description="Helical" evidence="1">
    <location>
        <begin position="7"/>
        <end position="24"/>
    </location>
</feature>
<accession>A0A444JU43</accession>
<dbReference type="PANTHER" id="PTHR23028">
    <property type="entry name" value="ACETYLTRANSFERASE"/>
    <property type="match status" value="1"/>
</dbReference>
<protein>
    <submittedName>
        <fullName evidence="3">Acyltransferase</fullName>
    </submittedName>
</protein>
<feature type="transmembrane region" description="Helical" evidence="1">
    <location>
        <begin position="232"/>
        <end position="253"/>
    </location>
</feature>
<dbReference type="Pfam" id="PF01757">
    <property type="entry name" value="Acyl_transf_3"/>
    <property type="match status" value="1"/>
</dbReference>
<dbReference type="AlphaFoldDB" id="A0A444JU43"/>
<feature type="domain" description="Acyltransferase 3" evidence="2">
    <location>
        <begin position="5"/>
        <end position="313"/>
    </location>
</feature>
<dbReference type="InterPro" id="IPR002656">
    <property type="entry name" value="Acyl_transf_3_dom"/>
</dbReference>
<keyword evidence="3" id="KW-0808">Transferase</keyword>
<feature type="transmembrane region" description="Helical" evidence="1">
    <location>
        <begin position="152"/>
        <end position="169"/>
    </location>
</feature>
<dbReference type="PANTHER" id="PTHR23028:SF53">
    <property type="entry name" value="ACYL_TRANSF_3 DOMAIN-CONTAINING PROTEIN"/>
    <property type="match status" value="1"/>
</dbReference>
<keyword evidence="4" id="KW-1185">Reference proteome</keyword>
<evidence type="ECO:0000313" key="3">
    <source>
        <dbReference type="EMBL" id="RWX56589.1"/>
    </source>
</evidence>
<dbReference type="OrthoDB" id="9767863at2"/>
<dbReference type="GO" id="GO:0016020">
    <property type="term" value="C:membrane"/>
    <property type="evidence" value="ECO:0007669"/>
    <property type="project" value="TreeGrafter"/>
</dbReference>
<keyword evidence="1" id="KW-1133">Transmembrane helix</keyword>
<evidence type="ECO:0000259" key="2">
    <source>
        <dbReference type="Pfam" id="PF01757"/>
    </source>
</evidence>
<feature type="transmembrane region" description="Helical" evidence="1">
    <location>
        <begin position="292"/>
        <end position="313"/>
    </location>
</feature>